<proteinExistence type="predicted"/>
<comment type="caution">
    <text evidence="2">The sequence shown here is derived from an EMBL/GenBank/DDBJ whole genome shotgun (WGS) entry which is preliminary data.</text>
</comment>
<sequence length="82" mass="9676">MMKKQKLDDSVYDKEKVGVEDEQEKRRYRSMAKVAIGSGINPSVENSVIFRINPHSLPEFYPRYFETRAYDSGDVRRRSRNC</sequence>
<dbReference type="EMBL" id="CABITT030000003">
    <property type="protein sequence ID" value="VVA97969.1"/>
    <property type="molecule type" value="Genomic_DNA"/>
</dbReference>
<evidence type="ECO:0000256" key="1">
    <source>
        <dbReference type="SAM" id="MobiDB-lite"/>
    </source>
</evidence>
<evidence type="ECO:0000313" key="3">
    <source>
        <dbReference type="Proteomes" id="UP000489600"/>
    </source>
</evidence>
<gene>
    <name evidence="2" type="ORF">ANE_LOCUS8414</name>
</gene>
<dbReference type="Proteomes" id="UP000489600">
    <property type="component" value="Unassembled WGS sequence"/>
</dbReference>
<evidence type="ECO:0000313" key="2">
    <source>
        <dbReference type="EMBL" id="VVA97969.1"/>
    </source>
</evidence>
<name>A0A565B8J0_9BRAS</name>
<keyword evidence="3" id="KW-1185">Reference proteome</keyword>
<reference evidence="2" key="1">
    <citation type="submission" date="2019-07" db="EMBL/GenBank/DDBJ databases">
        <authorList>
            <person name="Dittberner H."/>
        </authorList>
    </citation>
    <scope>NUCLEOTIDE SEQUENCE [LARGE SCALE GENOMIC DNA]</scope>
</reference>
<protein>
    <submittedName>
        <fullName evidence="2">Uncharacterized protein</fullName>
    </submittedName>
</protein>
<feature type="region of interest" description="Disordered" evidence="1">
    <location>
        <begin position="1"/>
        <end position="22"/>
    </location>
</feature>
<accession>A0A565B8J0</accession>
<dbReference type="AlphaFoldDB" id="A0A565B8J0"/>
<organism evidence="2 3">
    <name type="scientific">Arabis nemorensis</name>
    <dbReference type="NCBI Taxonomy" id="586526"/>
    <lineage>
        <taxon>Eukaryota</taxon>
        <taxon>Viridiplantae</taxon>
        <taxon>Streptophyta</taxon>
        <taxon>Embryophyta</taxon>
        <taxon>Tracheophyta</taxon>
        <taxon>Spermatophyta</taxon>
        <taxon>Magnoliopsida</taxon>
        <taxon>eudicotyledons</taxon>
        <taxon>Gunneridae</taxon>
        <taxon>Pentapetalae</taxon>
        <taxon>rosids</taxon>
        <taxon>malvids</taxon>
        <taxon>Brassicales</taxon>
        <taxon>Brassicaceae</taxon>
        <taxon>Arabideae</taxon>
        <taxon>Arabis</taxon>
    </lineage>
</organism>